<gene>
    <name evidence="1" type="ORF">CXX69_03190</name>
</gene>
<reference evidence="1 2" key="1">
    <citation type="journal article" date="2015" name="Nat. Commun.">
        <title>Genomic and transcriptomic evidence for scavenging of diverse organic compounds by widespread deep-sea archaea.</title>
        <authorList>
            <person name="Li M."/>
            <person name="Baker B.J."/>
            <person name="Anantharaman K."/>
            <person name="Jain S."/>
            <person name="Breier J.A."/>
            <person name="Dick G.J."/>
        </authorList>
    </citation>
    <scope>NUCLEOTIDE SEQUENCE [LARGE SCALE GENOMIC DNA]</scope>
    <source>
        <strain evidence="1">Cayman_51_deep</strain>
    </source>
</reference>
<protein>
    <submittedName>
        <fullName evidence="1">Uncharacterized protein</fullName>
    </submittedName>
</protein>
<dbReference type="EMBL" id="PSPG01000005">
    <property type="protein sequence ID" value="PXF21816.1"/>
    <property type="molecule type" value="Genomic_DNA"/>
</dbReference>
<accession>A0A2V3HSD8</accession>
<dbReference type="AlphaFoldDB" id="A0A2V3HSD8"/>
<organism evidence="1 2">
    <name type="scientific">Candidatus Thalassarchaeum betae</name>
    <dbReference type="NCBI Taxonomy" id="2599289"/>
    <lineage>
        <taxon>Archaea</taxon>
        <taxon>Methanobacteriati</taxon>
        <taxon>Thermoplasmatota</taxon>
        <taxon>Candidatus Poseidoniia</taxon>
        <taxon>Candidatus Poseidoniales</taxon>
        <taxon>Candidatus Thalassarchaeaceae</taxon>
        <taxon>Candidatus Thalassarchaeum</taxon>
    </lineage>
</organism>
<name>A0A2V3HSD8_9ARCH</name>
<sequence length="336" mass="37923">MAIFSDSGDAPELAIDSREVSGFTEGLTLLREGEVDMLAIPARLLHGRQLEMLDEGCEVIGARTPRRPNLVLVSENKVYYQPKLAVILSDYKLVRRQLRRARRGLRILGPDAFASINELGEVPAGPLAKAEWMESLRQSGEIDGYITSRPVYDELGLNTRRHALLPDPKDRGGPHFLPLPYADLVVLLARRRFPPSISGQISEPEGSTAWWVQNHLIAGLGEEMLERTGILVRHRQVRSLMKQAEEYKDITLQQSCQNTEGEVLDDDVHVEIRLEVISKNGHKTLGLERVITYSKYQHATISLLRDWEALVLEVSREVPKDFYTDVEAPAYIDLIE</sequence>
<evidence type="ECO:0000313" key="1">
    <source>
        <dbReference type="EMBL" id="PXF21816.1"/>
    </source>
</evidence>
<evidence type="ECO:0000313" key="2">
    <source>
        <dbReference type="Proteomes" id="UP000248161"/>
    </source>
</evidence>
<dbReference type="Proteomes" id="UP000248161">
    <property type="component" value="Unassembled WGS sequence"/>
</dbReference>
<proteinExistence type="predicted"/>
<comment type="caution">
    <text evidence="1">The sequence shown here is derived from an EMBL/GenBank/DDBJ whole genome shotgun (WGS) entry which is preliminary data.</text>
</comment>